<gene>
    <name evidence="2" type="ORF">HMPREF9446_02050</name>
</gene>
<dbReference type="InterPro" id="IPR042278">
    <property type="entry name" value="Mfa-like_1_N"/>
</dbReference>
<dbReference type="EMBL" id="AFBN01000036">
    <property type="protein sequence ID" value="EGF56907.1"/>
    <property type="molecule type" value="Genomic_DNA"/>
</dbReference>
<dbReference type="CDD" id="cd13121">
    <property type="entry name" value="BF2867_like_C"/>
    <property type="match status" value="1"/>
</dbReference>
<keyword evidence="3" id="KW-1185">Reference proteome</keyword>
<dbReference type="CDD" id="cd13120">
    <property type="entry name" value="BF2867_like_N"/>
    <property type="match status" value="1"/>
</dbReference>
<dbReference type="RefSeq" id="WP_009125315.1">
    <property type="nucleotide sequence ID" value="NZ_GL882633.1"/>
</dbReference>
<evidence type="ECO:0000259" key="1">
    <source>
        <dbReference type="Pfam" id="PF09603"/>
    </source>
</evidence>
<dbReference type="PROSITE" id="PS51257">
    <property type="entry name" value="PROKAR_LIPOPROTEIN"/>
    <property type="match status" value="1"/>
</dbReference>
<comment type="caution">
    <text evidence="2">The sequence shown here is derived from an EMBL/GenBank/DDBJ whole genome shotgun (WGS) entry which is preliminary data.</text>
</comment>
<evidence type="ECO:0000313" key="2">
    <source>
        <dbReference type="EMBL" id="EGF56907.1"/>
    </source>
</evidence>
<feature type="domain" description="Fibrobacter succinogenes major paralogous" evidence="1">
    <location>
        <begin position="456"/>
        <end position="634"/>
    </location>
</feature>
<sequence length="635" mass="69941">MDKQKHLKTLSSQSFLIAVLFSACVNQIETEIVKESSIPINFSAGIKQAVSTRVTDAGFENGDKIGLFATLTGTSLGTERYIDNLSLEYNSILVPEKTVFYPEGNAALDFTAYYPYQQDGLQIGSTVLPISVQTDQSTAKNHSASDFLVATQNNISSSNEVVSLSFRHRLSKLKVTLVPQEGENLEEMLKSSPKIVASGFFTKADYDLISGEISNTSAAADIIASGEWAQADETLVGKEIIVIPQHADADNQSIIIEWNGGIYTCPISKIDLESNTQRVIKIAISQADHTLAGIVGEIESWGTETTQEDGKGDLQTNEIHTSALSFNTSNIYRIYHQGRAIAEICKEYLQAENAPIASQAIVVYPVMNERTDLTAGTVLQLCGESRNLHGGTASWDTAANTLTYTAGTSAPIEKFYISKSGKIITATNLEETQSVNISKYVLHDVRQSKSQAYALVKIGTQYWMREELKATCYQDGTEIKRQTTLTDHSETGYYLSDEYGFYFYNGETLLKGNLAPQGWRVPQTEDWKKMQTYLKDEAALLKAGTWELLEGKGTLAAVSNLTGFNAYPIGMWRESGHKIDNYMTGYWTLDEEEGGKVIPAQTIFLTADAPQFVFSDSQASGKNYLKVISIRCIKE</sequence>
<dbReference type="STRING" id="763034.HMPREF9446_02050"/>
<dbReference type="eggNOG" id="ENOG50311B0">
    <property type="taxonomic scope" value="Bacteria"/>
</dbReference>
<dbReference type="InterPro" id="IPR011871">
    <property type="entry name" value="Fib_succ_major"/>
</dbReference>
<dbReference type="Pfam" id="PF09603">
    <property type="entry name" value="Fib_succ_major"/>
    <property type="match status" value="1"/>
</dbReference>
<dbReference type="Gene3D" id="2.60.40.2620">
    <property type="entry name" value="Fimbrillin-like"/>
    <property type="match status" value="1"/>
</dbReference>
<dbReference type="HOGENOM" id="CLU_417195_0_0_10"/>
<organism evidence="2 3">
    <name type="scientific">Bacteroides fluxus YIT 12057</name>
    <dbReference type="NCBI Taxonomy" id="763034"/>
    <lineage>
        <taxon>Bacteria</taxon>
        <taxon>Pseudomonadati</taxon>
        <taxon>Bacteroidota</taxon>
        <taxon>Bacteroidia</taxon>
        <taxon>Bacteroidales</taxon>
        <taxon>Bacteroidaceae</taxon>
        <taxon>Bacteroides</taxon>
    </lineage>
</organism>
<dbReference type="Gene3D" id="2.60.40.2630">
    <property type="match status" value="1"/>
</dbReference>
<proteinExistence type="predicted"/>
<dbReference type="GeneID" id="86049633"/>
<dbReference type="NCBIfam" id="TIGR02145">
    <property type="entry name" value="Fib_succ_major"/>
    <property type="match status" value="1"/>
</dbReference>
<dbReference type="Proteomes" id="UP000003416">
    <property type="component" value="Unassembled WGS sequence"/>
</dbReference>
<reference evidence="2 3" key="1">
    <citation type="submission" date="2011-02" db="EMBL/GenBank/DDBJ databases">
        <authorList>
            <person name="Weinstock G."/>
            <person name="Sodergren E."/>
            <person name="Clifton S."/>
            <person name="Fulton L."/>
            <person name="Fulton B."/>
            <person name="Courtney L."/>
            <person name="Fronick C."/>
            <person name="Harrison M."/>
            <person name="Strong C."/>
            <person name="Farmer C."/>
            <person name="Delahaunty K."/>
            <person name="Markovic C."/>
            <person name="Hall O."/>
            <person name="Minx P."/>
            <person name="Tomlinson C."/>
            <person name="Mitreva M."/>
            <person name="Hou S."/>
            <person name="Chen J."/>
            <person name="Wollam A."/>
            <person name="Pepin K.H."/>
            <person name="Johnson M."/>
            <person name="Bhonagiri V."/>
            <person name="Zhang X."/>
            <person name="Suruliraj S."/>
            <person name="Warren W."/>
            <person name="Chinwalla A."/>
            <person name="Mardis E.R."/>
            <person name="Wilson R.K."/>
        </authorList>
    </citation>
    <scope>NUCLEOTIDE SEQUENCE [LARGE SCALE GENOMIC DNA]</scope>
    <source>
        <strain evidence="2 3">YIT 12057</strain>
    </source>
</reference>
<evidence type="ECO:0000313" key="3">
    <source>
        <dbReference type="Proteomes" id="UP000003416"/>
    </source>
</evidence>
<name>F3PTI2_9BACE</name>
<protein>
    <submittedName>
        <fullName evidence="2">Fibrobacter succinogene major domain protein</fullName>
    </submittedName>
</protein>
<accession>F3PTI2</accession>
<dbReference type="Pfam" id="PF13149">
    <property type="entry name" value="Mfa_like_1"/>
    <property type="match status" value="1"/>
</dbReference>
<dbReference type="AlphaFoldDB" id="F3PTI2"/>
<dbReference type="InterPro" id="IPR025049">
    <property type="entry name" value="Mfa-like_1"/>
</dbReference>